<dbReference type="PANTHER" id="PTHR34180">
    <property type="entry name" value="PEPTIDASE C45"/>
    <property type="match status" value="1"/>
</dbReference>
<dbReference type="Gene3D" id="3.60.60.10">
    <property type="entry name" value="Penicillin V Acylase, Chain A"/>
    <property type="match status" value="1"/>
</dbReference>
<evidence type="ECO:0000259" key="1">
    <source>
        <dbReference type="Pfam" id="PF03417"/>
    </source>
</evidence>
<keyword evidence="2" id="KW-0808">Transferase</keyword>
<dbReference type="InterPro" id="IPR005079">
    <property type="entry name" value="Peptidase_C45_hydrolase"/>
</dbReference>
<gene>
    <name evidence="2" type="ORF">SAMN05518846_12521</name>
</gene>
<accession>A0A1I4DLW1</accession>
<dbReference type="RefSeq" id="WP_092276752.1">
    <property type="nucleotide sequence ID" value="NZ_FORT01000025.1"/>
</dbReference>
<name>A0A1I4DLW1_9BACL</name>
<dbReference type="EMBL" id="FORT01000025">
    <property type="protein sequence ID" value="SFK94594.1"/>
    <property type="molecule type" value="Genomic_DNA"/>
</dbReference>
<dbReference type="GO" id="GO:0016740">
    <property type="term" value="F:transferase activity"/>
    <property type="evidence" value="ECO:0007669"/>
    <property type="project" value="UniProtKB-KW"/>
</dbReference>
<dbReference type="Gene3D" id="1.10.10.2120">
    <property type="match status" value="1"/>
</dbReference>
<evidence type="ECO:0000313" key="3">
    <source>
        <dbReference type="Proteomes" id="UP000198915"/>
    </source>
</evidence>
<dbReference type="InterPro" id="IPR047794">
    <property type="entry name" value="C45_proenzyme-like"/>
</dbReference>
<organism evidence="2 3">
    <name type="scientific">Brevibacillus centrosporus</name>
    <dbReference type="NCBI Taxonomy" id="54910"/>
    <lineage>
        <taxon>Bacteria</taxon>
        <taxon>Bacillati</taxon>
        <taxon>Bacillota</taxon>
        <taxon>Bacilli</taxon>
        <taxon>Bacillales</taxon>
        <taxon>Paenibacillaceae</taxon>
        <taxon>Brevibacillus</taxon>
    </lineage>
</organism>
<protein>
    <submittedName>
        <fullName evidence="2">Acyl-coenzyme A:6-aminopenicillanic acid acyl-transferase</fullName>
    </submittedName>
</protein>
<dbReference type="STRING" id="1884381.SAMN05518846_12521"/>
<dbReference type="Proteomes" id="UP000198915">
    <property type="component" value="Unassembled WGS sequence"/>
</dbReference>
<feature type="domain" description="Peptidase C45 hydrolase" evidence="1">
    <location>
        <begin position="133"/>
        <end position="325"/>
    </location>
</feature>
<dbReference type="AlphaFoldDB" id="A0A1I4DLW1"/>
<dbReference type="PANTHER" id="PTHR34180:SF1">
    <property type="entry name" value="BETA-ALANYL-DOPAMINE_CARCININE HYDROLASE"/>
    <property type="match status" value="1"/>
</dbReference>
<proteinExistence type="predicted"/>
<sequence>MSESKSRNLSTRSTKSFPFYCFQGTYRQIGRQHGEACRELIHKNLKLASERLRRKYNVSSREEVAEAALQYRSYVIKYAPQFDEEIQGLAEGAGISLGEAYLLQVRAELNKIFQTNQTECTTFAVAAEATADGSPLIGQNADLPAFYGELSIVIESIPDEGPATLMLTPAGQISFIGINDAGVGAFGNFLTCDGWRVGFPRYFFTKLALTRSTTAEAVELVDSLYRASSRNLIMLDKQGGIVDVETIPSRISRIEAKNGILAHSNHFVSPELLDEERLTGIELENSRVRISRMTELLEANRGKLNAEVMQDILRDRGSYPHCLCQIEGDEGMQAPGERATDIITFASVIAEPAKGHLWIAIGPPDQYEYKKYSFSPRN</sequence>
<keyword evidence="3" id="KW-1185">Reference proteome</keyword>
<reference evidence="3" key="1">
    <citation type="submission" date="2016-10" db="EMBL/GenBank/DDBJ databases">
        <authorList>
            <person name="Varghese N."/>
            <person name="Submissions S."/>
        </authorList>
    </citation>
    <scope>NUCLEOTIDE SEQUENCE [LARGE SCALE GENOMIC DNA]</scope>
    <source>
        <strain evidence="3">OK042</strain>
    </source>
</reference>
<evidence type="ECO:0000313" key="2">
    <source>
        <dbReference type="EMBL" id="SFK94594.1"/>
    </source>
</evidence>
<dbReference type="NCBIfam" id="NF040521">
    <property type="entry name" value="C45_proenzyme"/>
    <property type="match status" value="1"/>
</dbReference>
<dbReference type="Pfam" id="PF03417">
    <property type="entry name" value="AAT"/>
    <property type="match status" value="1"/>
</dbReference>
<dbReference type="InterPro" id="IPR047801">
    <property type="entry name" value="Peptidase_C45"/>
</dbReference>